<dbReference type="CDD" id="cd04301">
    <property type="entry name" value="NAT_SF"/>
    <property type="match status" value="1"/>
</dbReference>
<dbReference type="InterPro" id="IPR050276">
    <property type="entry name" value="MshD_Acetyltransferase"/>
</dbReference>
<dbReference type="PANTHER" id="PTHR43617">
    <property type="entry name" value="L-AMINO ACID N-ACETYLTRANSFERASE"/>
    <property type="match status" value="1"/>
</dbReference>
<dbReference type="Gene3D" id="3.40.630.30">
    <property type="match status" value="1"/>
</dbReference>
<organism evidence="2 3">
    <name type="scientific">Cytobacillus praedii</name>
    <dbReference type="NCBI Taxonomy" id="1742358"/>
    <lineage>
        <taxon>Bacteria</taxon>
        <taxon>Bacillati</taxon>
        <taxon>Bacillota</taxon>
        <taxon>Bacilli</taxon>
        <taxon>Bacillales</taxon>
        <taxon>Bacillaceae</taxon>
        <taxon>Cytobacillus</taxon>
    </lineage>
</organism>
<evidence type="ECO:0000313" key="3">
    <source>
        <dbReference type="Proteomes" id="UP000293846"/>
    </source>
</evidence>
<dbReference type="Pfam" id="PF00583">
    <property type="entry name" value="Acetyltransf_1"/>
    <property type="match status" value="1"/>
</dbReference>
<comment type="caution">
    <text evidence="2">The sequence shown here is derived from an EMBL/GenBank/DDBJ whole genome shotgun (WGS) entry which is preliminary data.</text>
</comment>
<accession>A0A4R1AQB1</accession>
<dbReference type="GO" id="GO:0016747">
    <property type="term" value="F:acyltransferase activity, transferring groups other than amino-acyl groups"/>
    <property type="evidence" value="ECO:0007669"/>
    <property type="project" value="InterPro"/>
</dbReference>
<reference evidence="2 3" key="1">
    <citation type="submission" date="2019-03" db="EMBL/GenBank/DDBJ databases">
        <authorList>
            <person name="Jensen L."/>
            <person name="Storgaard J."/>
            <person name="Sulaj E."/>
            <person name="Schramm A."/>
            <person name="Marshall I.P.G."/>
        </authorList>
    </citation>
    <scope>NUCLEOTIDE SEQUENCE [LARGE SCALE GENOMIC DNA]</scope>
    <source>
        <strain evidence="2 3">2017H2G3</strain>
    </source>
</reference>
<gene>
    <name evidence="2" type="ORF">E0Y62_22845</name>
</gene>
<dbReference type="RefSeq" id="WP_057765078.1">
    <property type="nucleotide sequence ID" value="NZ_CP183326.1"/>
</dbReference>
<keyword evidence="2" id="KW-0808">Transferase</keyword>
<sequence>MIKEIDITNKLIAENVLNIQIPSYQIEAEIIGYSDIPPLKDTISALMNCGETFIGYYIDEELSGAISLKRDKDEIDIHRLMVHPKHFRKGIAKKLLNYIESNADGIKTLIVSTGSKNMPAIYFYEKFGFVKTGEMIINEQLSLTSFLKRIK</sequence>
<dbReference type="STRING" id="1742358.GCA_001439605_02328"/>
<dbReference type="SUPFAM" id="SSF55729">
    <property type="entry name" value="Acyl-CoA N-acyltransferases (Nat)"/>
    <property type="match status" value="1"/>
</dbReference>
<feature type="domain" description="N-acetyltransferase" evidence="1">
    <location>
        <begin position="1"/>
        <end position="151"/>
    </location>
</feature>
<name>A0A4R1AQB1_9BACI</name>
<dbReference type="PROSITE" id="PS51186">
    <property type="entry name" value="GNAT"/>
    <property type="match status" value="1"/>
</dbReference>
<dbReference type="EMBL" id="SJTH01000053">
    <property type="protein sequence ID" value="TCJ01688.1"/>
    <property type="molecule type" value="Genomic_DNA"/>
</dbReference>
<protein>
    <submittedName>
        <fullName evidence="2">GNAT family N-acetyltransferase</fullName>
    </submittedName>
</protein>
<dbReference type="Proteomes" id="UP000293846">
    <property type="component" value="Unassembled WGS sequence"/>
</dbReference>
<dbReference type="OrthoDB" id="46888at2"/>
<keyword evidence="3" id="KW-1185">Reference proteome</keyword>
<dbReference type="InterPro" id="IPR000182">
    <property type="entry name" value="GNAT_dom"/>
</dbReference>
<proteinExistence type="predicted"/>
<dbReference type="AlphaFoldDB" id="A0A4R1AQB1"/>
<evidence type="ECO:0000313" key="2">
    <source>
        <dbReference type="EMBL" id="TCJ01688.1"/>
    </source>
</evidence>
<evidence type="ECO:0000259" key="1">
    <source>
        <dbReference type="PROSITE" id="PS51186"/>
    </source>
</evidence>
<dbReference type="InterPro" id="IPR016181">
    <property type="entry name" value="Acyl_CoA_acyltransferase"/>
</dbReference>